<dbReference type="Proteomes" id="UP000473699">
    <property type="component" value="Unassembled WGS sequence"/>
</dbReference>
<name>A0A6L5YCT4_9BACT</name>
<feature type="transmembrane region" description="Helical" evidence="1">
    <location>
        <begin position="463"/>
        <end position="484"/>
    </location>
</feature>
<dbReference type="PANTHER" id="PTHR35342">
    <property type="entry name" value="TRICARBOXYLIC TRANSPORT PROTEIN"/>
    <property type="match status" value="1"/>
</dbReference>
<sequence>METLTVVLGTITLKNVLFLVGGSFCGIIGGALPGISPSMTIALLLPMSLYLPPSYAIMMLIGAYQGAMYGGSISAILINTPGTASAAATAFDGYQMANNGKAGKALGMALTASCSGGLISSIILICLAKSLANLSIQFGPAEYFGIMELALTLIAGVCGDNLLKGLVAATLGLLAASVGQDPVVGTERLTFGIFELFDGFTLLSVFIGIFAMSELMMQPRSGNTILNEPTKLLNVSSDRLTFGEYWSQKWNILISGIIGTFIGVLPGVGGSTASFLAYAEAKRRSKYPEQFGTGIIGGVAAAESANNGVCGGALVPMLALGIPGDVVTAILVGAFIAHGLKPGPLLFTQHINDVYMIYVSLILSCIAVLFLGMIFLPLFVRIVKIRKSILFPCVFILCIVGTYSVRSNLFDCFMMLGFGLLGYILRCYKFQLAPFIIAFVLGPEAELNFRLALRISGNNYMTFIQKPICAGLLALTLISFYYFAYRSRK</sequence>
<feature type="transmembrane region" description="Helical" evidence="1">
    <location>
        <begin position="191"/>
        <end position="212"/>
    </location>
</feature>
<feature type="transmembrane region" description="Helical" evidence="1">
    <location>
        <begin position="418"/>
        <end position="442"/>
    </location>
</feature>
<evidence type="ECO:0000313" key="4">
    <source>
        <dbReference type="Proteomes" id="UP000473699"/>
    </source>
</evidence>
<gene>
    <name evidence="3" type="ORF">FYJ74_04885</name>
</gene>
<protein>
    <recommendedName>
        <fullName evidence="2">DUF112 domain-containing protein</fullName>
    </recommendedName>
</protein>
<evidence type="ECO:0000259" key="2">
    <source>
        <dbReference type="Pfam" id="PF01970"/>
    </source>
</evidence>
<dbReference type="RefSeq" id="WP_154528469.1">
    <property type="nucleotide sequence ID" value="NZ_VUNH01000004.1"/>
</dbReference>
<reference evidence="3 4" key="1">
    <citation type="submission" date="2019-08" db="EMBL/GenBank/DDBJ databases">
        <title>In-depth cultivation of the pig gut microbiome towards novel bacterial diversity and tailored functional studies.</title>
        <authorList>
            <person name="Wylensek D."/>
            <person name="Hitch T.C.A."/>
            <person name="Clavel T."/>
        </authorList>
    </citation>
    <scope>NUCLEOTIDE SEQUENCE [LARGE SCALE GENOMIC DNA]</scope>
    <source>
        <strain evidence="3 4">SM-530-WT-4B</strain>
    </source>
</reference>
<feature type="transmembrane region" description="Helical" evidence="1">
    <location>
        <begin position="42"/>
        <end position="64"/>
    </location>
</feature>
<keyword evidence="1" id="KW-0472">Membrane</keyword>
<accession>A0A6L5YCT4</accession>
<evidence type="ECO:0000256" key="1">
    <source>
        <dbReference type="SAM" id="Phobius"/>
    </source>
</evidence>
<feature type="transmembrane region" description="Helical" evidence="1">
    <location>
        <begin position="357"/>
        <end position="380"/>
    </location>
</feature>
<organism evidence="3 4">
    <name type="scientific">Pyramidobacter porci</name>
    <dbReference type="NCBI Taxonomy" id="2605789"/>
    <lineage>
        <taxon>Bacteria</taxon>
        <taxon>Thermotogati</taxon>
        <taxon>Synergistota</taxon>
        <taxon>Synergistia</taxon>
        <taxon>Synergistales</taxon>
        <taxon>Dethiosulfovibrionaceae</taxon>
        <taxon>Pyramidobacter</taxon>
    </lineage>
</organism>
<evidence type="ECO:0000313" key="3">
    <source>
        <dbReference type="EMBL" id="MST55367.1"/>
    </source>
</evidence>
<dbReference type="EMBL" id="VUNH01000004">
    <property type="protein sequence ID" value="MST55367.1"/>
    <property type="molecule type" value="Genomic_DNA"/>
</dbReference>
<feature type="domain" description="DUF112" evidence="2">
    <location>
        <begin position="17"/>
        <end position="437"/>
    </location>
</feature>
<feature type="transmembrane region" description="Helical" evidence="1">
    <location>
        <begin position="389"/>
        <end position="406"/>
    </location>
</feature>
<dbReference type="PANTHER" id="PTHR35342:SF5">
    <property type="entry name" value="TRICARBOXYLIC TRANSPORT PROTEIN"/>
    <property type="match status" value="1"/>
</dbReference>
<dbReference type="InterPro" id="IPR002823">
    <property type="entry name" value="DUF112_TM"/>
</dbReference>
<feature type="transmembrane region" description="Helical" evidence="1">
    <location>
        <begin position="105"/>
        <end position="128"/>
    </location>
</feature>
<proteinExistence type="predicted"/>
<feature type="transmembrane region" description="Helical" evidence="1">
    <location>
        <begin position="252"/>
        <end position="278"/>
    </location>
</feature>
<keyword evidence="1" id="KW-1133">Transmembrane helix</keyword>
<feature type="transmembrane region" description="Helical" evidence="1">
    <location>
        <begin position="16"/>
        <end position="35"/>
    </location>
</feature>
<comment type="caution">
    <text evidence="3">The sequence shown here is derived from an EMBL/GenBank/DDBJ whole genome shotgun (WGS) entry which is preliminary data.</text>
</comment>
<feature type="transmembrane region" description="Helical" evidence="1">
    <location>
        <begin position="314"/>
        <end position="337"/>
    </location>
</feature>
<keyword evidence="1" id="KW-0812">Transmembrane</keyword>
<dbReference type="Pfam" id="PF01970">
    <property type="entry name" value="TctA"/>
    <property type="match status" value="1"/>
</dbReference>
<keyword evidence="4" id="KW-1185">Reference proteome</keyword>
<dbReference type="AlphaFoldDB" id="A0A6L5YCT4"/>